<organism evidence="1 2">
    <name type="scientific">Podospora bellae-mahoneyi</name>
    <dbReference type="NCBI Taxonomy" id="2093777"/>
    <lineage>
        <taxon>Eukaryota</taxon>
        <taxon>Fungi</taxon>
        <taxon>Dikarya</taxon>
        <taxon>Ascomycota</taxon>
        <taxon>Pezizomycotina</taxon>
        <taxon>Sordariomycetes</taxon>
        <taxon>Sordariomycetidae</taxon>
        <taxon>Sordariales</taxon>
        <taxon>Podosporaceae</taxon>
        <taxon>Podospora</taxon>
    </lineage>
</organism>
<reference evidence="1 2" key="1">
    <citation type="journal article" date="2023" name="bioRxiv">
        <title>High-quality genome assemblies of four members of thePodospora anserinaspecies complex.</title>
        <authorList>
            <person name="Ament-Velasquez S.L."/>
            <person name="Vogan A.A."/>
            <person name="Wallerman O."/>
            <person name="Hartmann F."/>
            <person name="Gautier V."/>
            <person name="Silar P."/>
            <person name="Giraud T."/>
            <person name="Johannesson H."/>
        </authorList>
    </citation>
    <scope>NUCLEOTIDE SEQUENCE [LARGE SCALE GENOMIC DNA]</scope>
    <source>
        <strain evidence="1 2">CBS 112042</strain>
    </source>
</reference>
<protein>
    <recommendedName>
        <fullName evidence="3">Secreted protein</fullName>
    </recommendedName>
</protein>
<comment type="caution">
    <text evidence="1">The sequence shown here is derived from an EMBL/GenBank/DDBJ whole genome shotgun (WGS) entry which is preliminary data.</text>
</comment>
<dbReference type="Proteomes" id="UP001322138">
    <property type="component" value="Unassembled WGS sequence"/>
</dbReference>
<keyword evidence="2" id="KW-1185">Reference proteome</keyword>
<accession>A0ABR0FQY0</accession>
<evidence type="ECO:0000313" key="1">
    <source>
        <dbReference type="EMBL" id="KAK4646368.1"/>
    </source>
</evidence>
<proteinExistence type="predicted"/>
<dbReference type="RefSeq" id="XP_062735344.1">
    <property type="nucleotide sequence ID" value="XM_062872369.1"/>
</dbReference>
<name>A0ABR0FQY0_9PEZI</name>
<evidence type="ECO:0008006" key="3">
    <source>
        <dbReference type="Google" id="ProtNLM"/>
    </source>
</evidence>
<dbReference type="GeneID" id="87891520"/>
<evidence type="ECO:0000313" key="2">
    <source>
        <dbReference type="Proteomes" id="UP001322138"/>
    </source>
</evidence>
<gene>
    <name evidence="1" type="ORF">QC761_0042070</name>
</gene>
<dbReference type="EMBL" id="JAFFGZ010000004">
    <property type="protein sequence ID" value="KAK4646368.1"/>
    <property type="molecule type" value="Genomic_DNA"/>
</dbReference>
<sequence>MILTTYLVTSTGWRYLPGFLASVVLTTRPPKGPHRPTISITTQGNSGLIDDLSRARAVFPSSSPSSSLTELASGRL</sequence>